<keyword evidence="1" id="KW-0732">Signal</keyword>
<organism evidence="2 3">
    <name type="scientific">Guyanagaster necrorhizus</name>
    <dbReference type="NCBI Taxonomy" id="856835"/>
    <lineage>
        <taxon>Eukaryota</taxon>
        <taxon>Fungi</taxon>
        <taxon>Dikarya</taxon>
        <taxon>Basidiomycota</taxon>
        <taxon>Agaricomycotina</taxon>
        <taxon>Agaricomycetes</taxon>
        <taxon>Agaricomycetidae</taxon>
        <taxon>Agaricales</taxon>
        <taxon>Marasmiineae</taxon>
        <taxon>Physalacriaceae</taxon>
        <taxon>Guyanagaster</taxon>
    </lineage>
</organism>
<reference evidence="2" key="1">
    <citation type="submission" date="2020-11" db="EMBL/GenBank/DDBJ databases">
        <title>Adaptations for nitrogen fixation in a non-lichenized fungal sporocarp promotes dispersal by wood-feeding termites.</title>
        <authorList>
            <consortium name="DOE Joint Genome Institute"/>
            <person name="Koch R.A."/>
            <person name="Yoon G."/>
            <person name="Arayal U."/>
            <person name="Lail K."/>
            <person name="Amirebrahimi M."/>
            <person name="Labutti K."/>
            <person name="Lipzen A."/>
            <person name="Riley R."/>
            <person name="Barry K."/>
            <person name="Henrissat B."/>
            <person name="Grigoriev I.V."/>
            <person name="Herr J.R."/>
            <person name="Aime M.C."/>
        </authorList>
    </citation>
    <scope>NUCLEOTIDE SEQUENCE</scope>
    <source>
        <strain evidence="2">MCA 3950</strain>
    </source>
</reference>
<feature type="chain" id="PRO_5040110894" description="Secreted protein" evidence="1">
    <location>
        <begin position="22"/>
        <end position="116"/>
    </location>
</feature>
<accession>A0A9P7W3W3</accession>
<evidence type="ECO:0000256" key="1">
    <source>
        <dbReference type="SAM" id="SignalP"/>
    </source>
</evidence>
<dbReference type="OrthoDB" id="10549773at2759"/>
<comment type="caution">
    <text evidence="2">The sequence shown here is derived from an EMBL/GenBank/DDBJ whole genome shotgun (WGS) entry which is preliminary data.</text>
</comment>
<proteinExistence type="predicted"/>
<gene>
    <name evidence="2" type="ORF">BT62DRAFT_286169</name>
</gene>
<dbReference type="PROSITE" id="PS51257">
    <property type="entry name" value="PROKAR_LIPOPROTEIN"/>
    <property type="match status" value="1"/>
</dbReference>
<dbReference type="Proteomes" id="UP000812287">
    <property type="component" value="Unassembled WGS sequence"/>
</dbReference>
<dbReference type="GeneID" id="66102664"/>
<protein>
    <recommendedName>
        <fullName evidence="4">Secreted protein</fullName>
    </recommendedName>
</protein>
<keyword evidence="3" id="KW-1185">Reference proteome</keyword>
<dbReference type="EMBL" id="MU250524">
    <property type="protein sequence ID" value="KAG7452162.1"/>
    <property type="molecule type" value="Genomic_DNA"/>
</dbReference>
<sequence>MIRTHILLAPFFFSGCCCVFSFGIPGICCPLIPTSPVLCRIIERASGEREGAASAWMGDHYVDAMGKESSIGRNDRGNGQHLRGCWRASFIPIHPGAKIVSIIYWTIVLLLIHRYT</sequence>
<dbReference type="RefSeq" id="XP_043045662.1">
    <property type="nucleotide sequence ID" value="XM_043180368.1"/>
</dbReference>
<evidence type="ECO:0000313" key="3">
    <source>
        <dbReference type="Proteomes" id="UP000812287"/>
    </source>
</evidence>
<dbReference type="AlphaFoldDB" id="A0A9P7W3W3"/>
<name>A0A9P7W3W3_9AGAR</name>
<evidence type="ECO:0000313" key="2">
    <source>
        <dbReference type="EMBL" id="KAG7452162.1"/>
    </source>
</evidence>
<feature type="signal peptide" evidence="1">
    <location>
        <begin position="1"/>
        <end position="21"/>
    </location>
</feature>
<evidence type="ECO:0008006" key="4">
    <source>
        <dbReference type="Google" id="ProtNLM"/>
    </source>
</evidence>